<evidence type="ECO:0000313" key="11">
    <source>
        <dbReference type="EMBL" id="MFD0916384.1"/>
    </source>
</evidence>
<comment type="catalytic activity">
    <reaction evidence="9">
        <text>S-methyl-5'-thioadenosine + phosphate = 5-(methylsulfanyl)-alpha-D-ribose 1-phosphate + adenine</text>
        <dbReference type="Rhea" id="RHEA:11852"/>
        <dbReference type="ChEBI" id="CHEBI:16708"/>
        <dbReference type="ChEBI" id="CHEBI:17509"/>
        <dbReference type="ChEBI" id="CHEBI:43474"/>
        <dbReference type="ChEBI" id="CHEBI:58533"/>
        <dbReference type="EC" id="2.4.2.28"/>
    </reaction>
    <physiologicalReaction direction="left-to-right" evidence="9">
        <dbReference type="Rhea" id="RHEA:11853"/>
    </physiologicalReaction>
</comment>
<evidence type="ECO:0000256" key="6">
    <source>
        <dbReference type="ARBA" id="ARBA00022833"/>
    </source>
</evidence>
<evidence type="ECO:0000256" key="9">
    <source>
        <dbReference type="ARBA" id="ARBA00049893"/>
    </source>
</evidence>
<dbReference type="InterPro" id="IPR011324">
    <property type="entry name" value="Cytotoxic_necrot_fac-like_cat"/>
</dbReference>
<dbReference type="Pfam" id="PF02578">
    <property type="entry name" value="Cu-oxidase_4"/>
    <property type="match status" value="1"/>
</dbReference>
<comment type="caution">
    <text evidence="11">The sequence shown here is derived from an EMBL/GenBank/DDBJ whole genome shotgun (WGS) entry which is preliminary data.</text>
</comment>
<keyword evidence="4" id="KW-0479">Metal-binding</keyword>
<proteinExistence type="inferred from homology"/>
<name>A0ABW3FEM7_9HYPH</name>
<evidence type="ECO:0000256" key="7">
    <source>
        <dbReference type="ARBA" id="ARBA00047989"/>
    </source>
</evidence>
<gene>
    <name evidence="11" type="primary">pgeF</name>
    <name evidence="11" type="ORF">ACFQ14_08200</name>
</gene>
<protein>
    <recommendedName>
        <fullName evidence="10">Purine nucleoside phosphorylase</fullName>
    </recommendedName>
</protein>
<comment type="catalytic activity">
    <reaction evidence="7">
        <text>adenosine + H2O + H(+) = inosine + NH4(+)</text>
        <dbReference type="Rhea" id="RHEA:24408"/>
        <dbReference type="ChEBI" id="CHEBI:15377"/>
        <dbReference type="ChEBI" id="CHEBI:15378"/>
        <dbReference type="ChEBI" id="CHEBI:16335"/>
        <dbReference type="ChEBI" id="CHEBI:17596"/>
        <dbReference type="ChEBI" id="CHEBI:28938"/>
        <dbReference type="EC" id="3.5.4.4"/>
    </reaction>
    <physiologicalReaction direction="left-to-right" evidence="7">
        <dbReference type="Rhea" id="RHEA:24409"/>
    </physiologicalReaction>
</comment>
<dbReference type="Gene3D" id="3.60.140.10">
    <property type="entry name" value="CNF1/YfiH-like putative cysteine hydrolases"/>
    <property type="match status" value="1"/>
</dbReference>
<keyword evidence="3" id="KW-0808">Transferase</keyword>
<evidence type="ECO:0000256" key="3">
    <source>
        <dbReference type="ARBA" id="ARBA00022679"/>
    </source>
</evidence>
<dbReference type="NCBIfam" id="TIGR00726">
    <property type="entry name" value="peptidoglycan editing factor PgeF"/>
    <property type="match status" value="1"/>
</dbReference>
<evidence type="ECO:0000313" key="12">
    <source>
        <dbReference type="Proteomes" id="UP001597101"/>
    </source>
</evidence>
<dbReference type="Proteomes" id="UP001597101">
    <property type="component" value="Unassembled WGS sequence"/>
</dbReference>
<evidence type="ECO:0000256" key="1">
    <source>
        <dbReference type="ARBA" id="ARBA00000553"/>
    </source>
</evidence>
<dbReference type="InterPro" id="IPR038371">
    <property type="entry name" value="Cu_polyphenol_OxRdtase_sf"/>
</dbReference>
<comment type="catalytic activity">
    <reaction evidence="8">
        <text>adenosine + phosphate = alpha-D-ribose 1-phosphate + adenine</text>
        <dbReference type="Rhea" id="RHEA:27642"/>
        <dbReference type="ChEBI" id="CHEBI:16335"/>
        <dbReference type="ChEBI" id="CHEBI:16708"/>
        <dbReference type="ChEBI" id="CHEBI:43474"/>
        <dbReference type="ChEBI" id="CHEBI:57720"/>
        <dbReference type="EC" id="2.4.2.1"/>
    </reaction>
    <physiologicalReaction direction="left-to-right" evidence="8">
        <dbReference type="Rhea" id="RHEA:27643"/>
    </physiologicalReaction>
</comment>
<evidence type="ECO:0000256" key="8">
    <source>
        <dbReference type="ARBA" id="ARBA00048968"/>
    </source>
</evidence>
<dbReference type="RefSeq" id="WP_377212240.1">
    <property type="nucleotide sequence ID" value="NZ_JBHTJV010000005.1"/>
</dbReference>
<accession>A0ABW3FEM7</accession>
<reference evidence="12" key="1">
    <citation type="journal article" date="2019" name="Int. J. Syst. Evol. Microbiol.">
        <title>The Global Catalogue of Microorganisms (GCM) 10K type strain sequencing project: providing services to taxonomists for standard genome sequencing and annotation.</title>
        <authorList>
            <consortium name="The Broad Institute Genomics Platform"/>
            <consortium name="The Broad Institute Genome Sequencing Center for Infectious Disease"/>
            <person name="Wu L."/>
            <person name="Ma J."/>
        </authorList>
    </citation>
    <scope>NUCLEOTIDE SEQUENCE [LARGE SCALE GENOMIC DNA]</scope>
    <source>
        <strain evidence="12">CCUG 60023</strain>
    </source>
</reference>
<keyword evidence="5" id="KW-0378">Hydrolase</keyword>
<dbReference type="PANTHER" id="PTHR30616:SF2">
    <property type="entry name" value="PURINE NUCLEOSIDE PHOSPHORYLASE LACC1"/>
    <property type="match status" value="1"/>
</dbReference>
<evidence type="ECO:0000256" key="2">
    <source>
        <dbReference type="ARBA" id="ARBA00007353"/>
    </source>
</evidence>
<comment type="similarity">
    <text evidence="2 10">Belongs to the purine nucleoside phosphorylase YfiH/LACC1 family.</text>
</comment>
<dbReference type="SUPFAM" id="SSF64438">
    <property type="entry name" value="CNF1/YfiH-like putative cysteine hydrolases"/>
    <property type="match status" value="1"/>
</dbReference>
<keyword evidence="12" id="KW-1185">Reference proteome</keyword>
<evidence type="ECO:0000256" key="5">
    <source>
        <dbReference type="ARBA" id="ARBA00022801"/>
    </source>
</evidence>
<comment type="catalytic activity">
    <reaction evidence="1">
        <text>inosine + phosphate = alpha-D-ribose 1-phosphate + hypoxanthine</text>
        <dbReference type="Rhea" id="RHEA:27646"/>
        <dbReference type="ChEBI" id="CHEBI:17368"/>
        <dbReference type="ChEBI" id="CHEBI:17596"/>
        <dbReference type="ChEBI" id="CHEBI:43474"/>
        <dbReference type="ChEBI" id="CHEBI:57720"/>
        <dbReference type="EC" id="2.4.2.1"/>
    </reaction>
    <physiologicalReaction direction="left-to-right" evidence="1">
        <dbReference type="Rhea" id="RHEA:27647"/>
    </physiologicalReaction>
</comment>
<dbReference type="PANTHER" id="PTHR30616">
    <property type="entry name" value="UNCHARACTERIZED PROTEIN YFIH"/>
    <property type="match status" value="1"/>
</dbReference>
<dbReference type="EMBL" id="JBHTJV010000005">
    <property type="protein sequence ID" value="MFD0916384.1"/>
    <property type="molecule type" value="Genomic_DNA"/>
</dbReference>
<evidence type="ECO:0000256" key="4">
    <source>
        <dbReference type="ARBA" id="ARBA00022723"/>
    </source>
</evidence>
<keyword evidence="6" id="KW-0862">Zinc</keyword>
<sequence length="260" mass="27347">MTDQAEFLSADALAAMSGISHAFFTTRGGVSGGIYESLNAGLGSDDDRANVVENRRRMAAALGSERGDIASPYQVHSPDVVVVSDLFTDERPKADGIVTTTPNLPIGIVTADCGPVLFADEKAGVIGACHAGWGGALKGVLENTIETMEGLGANRADIRTVLGPTISHANYEVGPNFPAPFIERDANAAKHFTPSKNAGHHMFDLPAYIVERLSAAGVAGSALPVCTYAGEDQFYSYRRTTHKGGGDYGRQMSAIMLRGD</sequence>
<dbReference type="InterPro" id="IPR003730">
    <property type="entry name" value="Cu_polyphenol_OxRdtase"/>
</dbReference>
<dbReference type="CDD" id="cd16833">
    <property type="entry name" value="YfiH"/>
    <property type="match status" value="1"/>
</dbReference>
<organism evidence="11 12">
    <name type="scientific">Pseudahrensia aquimaris</name>
    <dbReference type="NCBI Taxonomy" id="744461"/>
    <lineage>
        <taxon>Bacteria</taxon>
        <taxon>Pseudomonadati</taxon>
        <taxon>Pseudomonadota</taxon>
        <taxon>Alphaproteobacteria</taxon>
        <taxon>Hyphomicrobiales</taxon>
        <taxon>Ahrensiaceae</taxon>
        <taxon>Pseudahrensia</taxon>
    </lineage>
</organism>
<evidence type="ECO:0000256" key="10">
    <source>
        <dbReference type="RuleBase" id="RU361274"/>
    </source>
</evidence>